<protein>
    <submittedName>
        <fullName evidence="3">Helix-turn-helix domain-containing protein</fullName>
    </submittedName>
</protein>
<dbReference type="InterPro" id="IPR029016">
    <property type="entry name" value="GAF-like_dom_sf"/>
</dbReference>
<dbReference type="PANTHER" id="PTHR33744">
    <property type="entry name" value="CARBOHYDRATE DIACID REGULATOR"/>
    <property type="match status" value="1"/>
</dbReference>
<dbReference type="RefSeq" id="WP_337703546.1">
    <property type="nucleotide sequence ID" value="NZ_JBBEGM010000004.1"/>
</dbReference>
<evidence type="ECO:0000256" key="1">
    <source>
        <dbReference type="ARBA" id="ARBA00006754"/>
    </source>
</evidence>
<sequence length="579" mass="61073">MSLPVDDGDATVGPARGHGAVELLDAVLHMATQEDRAGLHQALVDRARSLTGADSAALHLLDPERAETRVAAVAGAITALSTSVGVPVGESPPGAIFLTGMPASASSDRAHGTLEETWAADPIISAERIVASTGVPLRAGTEVLAALSIAWRRPHRIDPDEIDVLHRLAAHAVPLIRAHERAETAAEDAATLRAAFDRVSRQYAELQRFHEADEQLLEVAMDDVTLDGLAQAVVAFFGGCVAVVDLDTRQLAAAGRHASMPDAPLLDEAVAYAREHTLPHVDGAVALVPVRAADELQAVLIVIASRSLDPTEIRILSRVSAVATVLITHDVYVNSAGELARMEFFNDVFDIGVDDQHLPRRAASLGLDVRGPMCVACVSSPRSRKQLAETVHTAARSLGGMAAAYRGTVVAIFPGEDPEQGARELHGAVAGGVDHPALVAAAGPVGTVGEWGSAQREALRCLQAMTSLDRQDGAATMGSLGFMGLVLGPGNDPQRFIDATIGALLAYDARRSSALEHTLLTFLDCGSSSVAAAEPLHVHVNTVKQRLERVGDLLGPDWRAPQRLLEIHLALRLRRLLST</sequence>
<dbReference type="Proteomes" id="UP001369736">
    <property type="component" value="Unassembled WGS sequence"/>
</dbReference>
<dbReference type="PANTHER" id="PTHR33744:SF1">
    <property type="entry name" value="DNA-BINDING TRANSCRIPTIONAL ACTIVATOR ADER"/>
    <property type="match status" value="1"/>
</dbReference>
<evidence type="ECO:0000259" key="2">
    <source>
        <dbReference type="SMART" id="SM00065"/>
    </source>
</evidence>
<dbReference type="Gene3D" id="3.30.450.40">
    <property type="match status" value="1"/>
</dbReference>
<dbReference type="SMART" id="SM00065">
    <property type="entry name" value="GAF"/>
    <property type="match status" value="1"/>
</dbReference>
<feature type="domain" description="GAF" evidence="2">
    <location>
        <begin position="35"/>
        <end position="186"/>
    </location>
</feature>
<dbReference type="Pfam" id="PF13556">
    <property type="entry name" value="HTH_30"/>
    <property type="match status" value="1"/>
</dbReference>
<evidence type="ECO:0000313" key="4">
    <source>
        <dbReference type="Proteomes" id="UP001369736"/>
    </source>
</evidence>
<gene>
    <name evidence="3" type="ORF">WCD58_13465</name>
</gene>
<dbReference type="InterPro" id="IPR025736">
    <property type="entry name" value="PucR_C-HTH_dom"/>
</dbReference>
<comment type="caution">
    <text evidence="3">The sequence shown here is derived from an EMBL/GenBank/DDBJ whole genome shotgun (WGS) entry which is preliminary data.</text>
</comment>
<organism evidence="3 4">
    <name type="scientific">Actinomycetospora flava</name>
    <dbReference type="NCBI Taxonomy" id="3129232"/>
    <lineage>
        <taxon>Bacteria</taxon>
        <taxon>Bacillati</taxon>
        <taxon>Actinomycetota</taxon>
        <taxon>Actinomycetes</taxon>
        <taxon>Pseudonocardiales</taxon>
        <taxon>Pseudonocardiaceae</taxon>
        <taxon>Actinomycetospora</taxon>
    </lineage>
</organism>
<proteinExistence type="inferred from homology"/>
<dbReference type="InterPro" id="IPR051448">
    <property type="entry name" value="CdaR-like_regulators"/>
</dbReference>
<dbReference type="InterPro" id="IPR042070">
    <property type="entry name" value="PucR_C-HTH_sf"/>
</dbReference>
<dbReference type="Pfam" id="PF17853">
    <property type="entry name" value="GGDEF_2"/>
    <property type="match status" value="1"/>
</dbReference>
<dbReference type="SUPFAM" id="SSF55781">
    <property type="entry name" value="GAF domain-like"/>
    <property type="match status" value="1"/>
</dbReference>
<dbReference type="Gene3D" id="1.10.10.2840">
    <property type="entry name" value="PucR C-terminal helix-turn-helix domain"/>
    <property type="match status" value="1"/>
</dbReference>
<name>A0ABU8M4A1_9PSEU</name>
<evidence type="ECO:0000313" key="3">
    <source>
        <dbReference type="EMBL" id="MEJ2862174.1"/>
    </source>
</evidence>
<dbReference type="Pfam" id="PF13185">
    <property type="entry name" value="GAF_2"/>
    <property type="match status" value="1"/>
</dbReference>
<comment type="similarity">
    <text evidence="1">Belongs to the CdaR family.</text>
</comment>
<accession>A0ABU8M4A1</accession>
<dbReference type="InterPro" id="IPR003018">
    <property type="entry name" value="GAF"/>
</dbReference>
<dbReference type="EMBL" id="JBBEGM010000004">
    <property type="protein sequence ID" value="MEJ2862174.1"/>
    <property type="molecule type" value="Genomic_DNA"/>
</dbReference>
<keyword evidence="4" id="KW-1185">Reference proteome</keyword>
<reference evidence="3 4" key="1">
    <citation type="submission" date="2024-03" db="EMBL/GenBank/DDBJ databases">
        <title>Actinomycetospora sp. OC33-EN07, a novel actinomycete isolated from wild orchid (Aerides multiflora).</title>
        <authorList>
            <person name="Suriyachadkun C."/>
        </authorList>
    </citation>
    <scope>NUCLEOTIDE SEQUENCE [LARGE SCALE GENOMIC DNA]</scope>
    <source>
        <strain evidence="3 4">OC33-EN07</strain>
    </source>
</reference>
<dbReference type="InterPro" id="IPR041522">
    <property type="entry name" value="CdaR_GGDEF"/>
</dbReference>